<comment type="caution">
    <text evidence="2">The sequence shown here is derived from an EMBL/GenBank/DDBJ whole genome shotgun (WGS) entry which is preliminary data.</text>
</comment>
<accession>A0A1J7CLV2</accession>
<keyword evidence="3" id="KW-1185">Reference proteome</keyword>
<organism evidence="2 3">
    <name type="scientific">Flavobacterium johnsoniae</name>
    <name type="common">Cytophaga johnsonae</name>
    <dbReference type="NCBI Taxonomy" id="986"/>
    <lineage>
        <taxon>Bacteria</taxon>
        <taxon>Pseudomonadati</taxon>
        <taxon>Bacteroidota</taxon>
        <taxon>Flavobacteriia</taxon>
        <taxon>Flavobacteriales</taxon>
        <taxon>Flavobacteriaceae</taxon>
        <taxon>Flavobacterium</taxon>
    </lineage>
</organism>
<dbReference type="Proteomes" id="UP000182826">
    <property type="component" value="Unassembled WGS sequence"/>
</dbReference>
<protein>
    <submittedName>
        <fullName evidence="2">Uncharacterized protein</fullName>
    </submittedName>
</protein>
<evidence type="ECO:0000313" key="3">
    <source>
        <dbReference type="Proteomes" id="UP000182826"/>
    </source>
</evidence>
<keyword evidence="1" id="KW-0472">Membrane</keyword>
<keyword evidence="1" id="KW-1133">Transmembrane helix</keyword>
<dbReference type="EMBL" id="MLFK01000005">
    <property type="protein sequence ID" value="OIV42520.1"/>
    <property type="molecule type" value="Genomic_DNA"/>
</dbReference>
<dbReference type="OrthoDB" id="1364661at2"/>
<evidence type="ECO:0000256" key="1">
    <source>
        <dbReference type="SAM" id="Phobius"/>
    </source>
</evidence>
<keyword evidence="1" id="KW-0812">Transmembrane</keyword>
<feature type="transmembrane region" description="Helical" evidence="1">
    <location>
        <begin position="51"/>
        <end position="70"/>
    </location>
</feature>
<name>A0A1J7CLV2_FLAJO</name>
<sequence>MNSSKKIILHLVIRIGILILLLGLVFLFWHFTYDPHKYCDESGHKHVDGGLGFFILLFLITQMFYLALLIEMIYLFVKKNRILAFANLGFLIISLCIVSVCMFLIN</sequence>
<evidence type="ECO:0000313" key="2">
    <source>
        <dbReference type="EMBL" id="OIV42520.1"/>
    </source>
</evidence>
<gene>
    <name evidence="2" type="ORF">BKM63_06485</name>
</gene>
<proteinExistence type="predicted"/>
<dbReference type="AlphaFoldDB" id="A0A1J7CLV2"/>
<feature type="transmembrane region" description="Helical" evidence="1">
    <location>
        <begin position="82"/>
        <end position="105"/>
    </location>
</feature>
<reference evidence="2 3" key="1">
    <citation type="submission" date="2016-10" db="EMBL/GenBank/DDBJ databases">
        <title>Draft Genome Sequence of Rhizobacteria Flavobacterium johnsoniae CI04.</title>
        <authorList>
            <person name="Bravo J.I."/>
            <person name="Lozano G.L."/>
            <person name="Handelsman J."/>
        </authorList>
    </citation>
    <scope>NUCLEOTIDE SEQUENCE [LARGE SCALE GENOMIC DNA]</scope>
    <source>
        <strain evidence="2 3">CI04</strain>
    </source>
</reference>
<feature type="transmembrane region" description="Helical" evidence="1">
    <location>
        <begin position="7"/>
        <end position="31"/>
    </location>
</feature>